<dbReference type="OrthoDB" id="9811884at2"/>
<dbReference type="PANTHER" id="PTHR48090:SF8">
    <property type="entry name" value="GLYCOSYLTRANSFERASE CSBB-RELATED"/>
    <property type="match status" value="1"/>
</dbReference>
<evidence type="ECO:0000256" key="1">
    <source>
        <dbReference type="SAM" id="Phobius"/>
    </source>
</evidence>
<dbReference type="EMBL" id="VLKN01000004">
    <property type="protein sequence ID" value="TWI02970.1"/>
    <property type="molecule type" value="Genomic_DNA"/>
</dbReference>
<organism evidence="3 4">
    <name type="scientific">Luteimonas cucumeris</name>
    <dbReference type="NCBI Taxonomy" id="985012"/>
    <lineage>
        <taxon>Bacteria</taxon>
        <taxon>Pseudomonadati</taxon>
        <taxon>Pseudomonadota</taxon>
        <taxon>Gammaproteobacteria</taxon>
        <taxon>Lysobacterales</taxon>
        <taxon>Lysobacteraceae</taxon>
        <taxon>Luteimonas</taxon>
    </lineage>
</organism>
<dbReference type="Pfam" id="PF00535">
    <property type="entry name" value="Glycos_transf_2"/>
    <property type="match status" value="1"/>
</dbReference>
<dbReference type="PANTHER" id="PTHR48090">
    <property type="entry name" value="UNDECAPRENYL-PHOSPHATE 4-DEOXY-4-FORMAMIDO-L-ARABINOSE TRANSFERASE-RELATED"/>
    <property type="match status" value="1"/>
</dbReference>
<sequence length="328" mass="37497">MSNLLSLVVPVYYEAECIDQFIAETRVVLASLPIRHEFVFVDDGSDDDTVGKIRGHAETDQRIKLVELSYNQGKQAAVTAGISYARGDYILYMDPDLQDPPEEIPRFLAEIEKGYDLVFGIRRQKRDSLLNRVYSRLFWGTLNRFTGLQVPTGLAVMRIFNRAFADRFLEYREQNRFIEGIFMHIGMKRSVIEIEQRERFAGVSKFNFRRKMSLAFDAILDFSELPLRMSMRFGLGLSFGSLVAIVVILVMKMMHLDFRAGWPSLISALMFGFGMQLFFIGIAAVYIGRIYRETKSRPLYSIREVTNLDGPGKQSSGSATERRPSAMV</sequence>
<dbReference type="Proteomes" id="UP000315167">
    <property type="component" value="Unassembled WGS sequence"/>
</dbReference>
<keyword evidence="1" id="KW-0812">Transmembrane</keyword>
<dbReference type="RefSeq" id="WP_144899547.1">
    <property type="nucleotide sequence ID" value="NZ_VLKN01000004.1"/>
</dbReference>
<feature type="transmembrane region" description="Helical" evidence="1">
    <location>
        <begin position="233"/>
        <end position="253"/>
    </location>
</feature>
<keyword evidence="4" id="KW-1185">Reference proteome</keyword>
<evidence type="ECO:0000259" key="2">
    <source>
        <dbReference type="Pfam" id="PF00535"/>
    </source>
</evidence>
<accession>A0A562L5M8</accession>
<feature type="transmembrane region" description="Helical" evidence="1">
    <location>
        <begin position="265"/>
        <end position="287"/>
    </location>
</feature>
<dbReference type="GO" id="GO:0016757">
    <property type="term" value="F:glycosyltransferase activity"/>
    <property type="evidence" value="ECO:0007669"/>
    <property type="project" value="UniProtKB-KW"/>
</dbReference>
<dbReference type="InterPro" id="IPR001173">
    <property type="entry name" value="Glyco_trans_2-like"/>
</dbReference>
<name>A0A562L5M8_9GAMM</name>
<dbReference type="SUPFAM" id="SSF53448">
    <property type="entry name" value="Nucleotide-diphospho-sugar transferases"/>
    <property type="match status" value="1"/>
</dbReference>
<dbReference type="InterPro" id="IPR029044">
    <property type="entry name" value="Nucleotide-diphossugar_trans"/>
</dbReference>
<protein>
    <submittedName>
        <fullName evidence="3">Dolichol-phosphate mannosyltransferase</fullName>
    </submittedName>
</protein>
<keyword evidence="3" id="KW-0808">Transferase</keyword>
<comment type="caution">
    <text evidence="3">The sequence shown here is derived from an EMBL/GenBank/DDBJ whole genome shotgun (WGS) entry which is preliminary data.</text>
</comment>
<dbReference type="Gene3D" id="3.90.550.10">
    <property type="entry name" value="Spore Coat Polysaccharide Biosynthesis Protein SpsA, Chain A"/>
    <property type="match status" value="1"/>
</dbReference>
<keyword evidence="1" id="KW-1133">Transmembrane helix</keyword>
<feature type="domain" description="Glycosyltransferase 2-like" evidence="2">
    <location>
        <begin position="6"/>
        <end position="165"/>
    </location>
</feature>
<keyword evidence="1" id="KW-0472">Membrane</keyword>
<dbReference type="InterPro" id="IPR050256">
    <property type="entry name" value="Glycosyltransferase_2"/>
</dbReference>
<dbReference type="AlphaFoldDB" id="A0A562L5M8"/>
<evidence type="ECO:0000313" key="3">
    <source>
        <dbReference type="EMBL" id="TWI02970.1"/>
    </source>
</evidence>
<reference evidence="3 4" key="1">
    <citation type="journal article" date="2015" name="Stand. Genomic Sci.">
        <title>Genomic Encyclopedia of Bacterial and Archaeal Type Strains, Phase III: the genomes of soil and plant-associated and newly described type strains.</title>
        <authorList>
            <person name="Whitman W.B."/>
            <person name="Woyke T."/>
            <person name="Klenk H.P."/>
            <person name="Zhou Y."/>
            <person name="Lilburn T.G."/>
            <person name="Beck B.J."/>
            <person name="De Vos P."/>
            <person name="Vandamme P."/>
            <person name="Eisen J.A."/>
            <person name="Garrity G."/>
            <person name="Hugenholtz P."/>
            <person name="Kyrpides N.C."/>
        </authorList>
    </citation>
    <scope>NUCLEOTIDE SEQUENCE [LARGE SCALE GENOMIC DNA]</scope>
    <source>
        <strain evidence="3 4">CGMCC 1.10821</strain>
    </source>
</reference>
<dbReference type="GO" id="GO:0005886">
    <property type="term" value="C:plasma membrane"/>
    <property type="evidence" value="ECO:0007669"/>
    <property type="project" value="TreeGrafter"/>
</dbReference>
<gene>
    <name evidence="3" type="ORF">IP90_02072</name>
</gene>
<proteinExistence type="predicted"/>
<evidence type="ECO:0000313" key="4">
    <source>
        <dbReference type="Proteomes" id="UP000315167"/>
    </source>
</evidence>
<dbReference type="CDD" id="cd04187">
    <property type="entry name" value="DPM1_like_bac"/>
    <property type="match status" value="1"/>
</dbReference>
<keyword evidence="3" id="KW-0328">Glycosyltransferase</keyword>